<feature type="domain" description="Replication-associated protein ORF2/G2P" evidence="2">
    <location>
        <begin position="51"/>
        <end position="168"/>
    </location>
</feature>
<evidence type="ECO:0000259" key="2">
    <source>
        <dbReference type="Pfam" id="PF23343"/>
    </source>
</evidence>
<protein>
    <recommendedName>
        <fullName evidence="2">Replication-associated protein ORF2/G2P domain-containing protein</fullName>
    </recommendedName>
</protein>
<gene>
    <name evidence="3" type="ORF">GGQ01_003445</name>
</gene>
<dbReference type="Pfam" id="PF23343">
    <property type="entry name" value="REP_ORF2-G2P"/>
    <property type="match status" value="1"/>
</dbReference>
<dbReference type="AlphaFoldDB" id="A0A9X3A0L0"/>
<proteinExistence type="predicted"/>
<comment type="caution">
    <text evidence="3">The sequence shown here is derived from an EMBL/GenBank/DDBJ whole genome shotgun (WGS) entry which is preliminary data.</text>
</comment>
<accession>A0A9X3A0L0</accession>
<reference evidence="3" key="1">
    <citation type="submission" date="2022-08" db="EMBL/GenBank/DDBJ databases">
        <title>Genomic Encyclopedia of Type Strains, Phase V (KMG-V): Genome sequencing to study the core and pangenomes of soil and plant-associated prokaryotes.</title>
        <authorList>
            <person name="Whitman W."/>
        </authorList>
    </citation>
    <scope>NUCLEOTIDE SEQUENCE</scope>
    <source>
        <strain evidence="3">SP3012</strain>
    </source>
</reference>
<feature type="region of interest" description="Disordered" evidence="1">
    <location>
        <begin position="1"/>
        <end position="35"/>
    </location>
</feature>
<organism evidence="3 4">
    <name type="scientific">Salinibacter ruber</name>
    <dbReference type="NCBI Taxonomy" id="146919"/>
    <lineage>
        <taxon>Bacteria</taxon>
        <taxon>Pseudomonadati</taxon>
        <taxon>Rhodothermota</taxon>
        <taxon>Rhodothermia</taxon>
        <taxon>Rhodothermales</taxon>
        <taxon>Salinibacteraceae</taxon>
        <taxon>Salinibacter</taxon>
    </lineage>
</organism>
<sequence length="259" mass="29841">MDTEPPEPDDENSEDGESNTPTRGKVRGRSEDSRRRLRERLHAMRRGEPGVFTTLTLHETDPDPSTFKGWQESFWKRVRREYEGEHVSNLSCVWVLEPHTEGENRGKPHVHMIVWGVPYMDAQKLSRLWHEVTDETSDEHRKAGVDVESAVNQDGKLQSYLAKYMSKTFDGWPDVEPGDPWATPGRFWGFMGRDHLPVAEWEDTVVQLNQKQAMHLIDWLLDDWEVDIPAGVVPPTLIINCRGDPGERLLGLIDQIPER</sequence>
<evidence type="ECO:0000313" key="4">
    <source>
        <dbReference type="Proteomes" id="UP001155040"/>
    </source>
</evidence>
<dbReference type="EMBL" id="JANUBF010000065">
    <property type="protein sequence ID" value="MCS4038353.1"/>
    <property type="molecule type" value="Genomic_DNA"/>
</dbReference>
<evidence type="ECO:0000256" key="1">
    <source>
        <dbReference type="SAM" id="MobiDB-lite"/>
    </source>
</evidence>
<evidence type="ECO:0000313" key="3">
    <source>
        <dbReference type="EMBL" id="MCS4038353.1"/>
    </source>
</evidence>
<feature type="compositionally biased region" description="Acidic residues" evidence="1">
    <location>
        <begin position="1"/>
        <end position="17"/>
    </location>
</feature>
<name>A0A9X3A0L0_9BACT</name>
<dbReference type="RefSeq" id="WP_259096438.1">
    <property type="nucleotide sequence ID" value="NZ_JANTZY010000059.1"/>
</dbReference>
<dbReference type="Proteomes" id="UP001155040">
    <property type="component" value="Unassembled WGS sequence"/>
</dbReference>
<dbReference type="InterPro" id="IPR056906">
    <property type="entry name" value="ORF2/G2P_dom"/>
</dbReference>